<dbReference type="RefSeq" id="WP_054776624.1">
    <property type="nucleotide sequence ID" value="NZ_BBBX01000002.1"/>
</dbReference>
<dbReference type="PATRIC" id="fig|1293598.4.peg.2413"/>
<dbReference type="Pfam" id="PF08240">
    <property type="entry name" value="ADH_N"/>
    <property type="match status" value="1"/>
</dbReference>
<dbReference type="Proteomes" id="UP000050969">
    <property type="component" value="Unassembled WGS sequence"/>
</dbReference>
<dbReference type="SMART" id="SM00829">
    <property type="entry name" value="PKS_ER"/>
    <property type="match status" value="1"/>
</dbReference>
<sequence length="304" mass="31409">MQAFGYTHAGGPEVIEAVTLPTPEPTAQQVQIRVEAIGLNNRERAERQNAPGPMVTGRDVAGVVTKVGATASSFAVGDRVVAHVEHGYAETAVANLDAVVALPDAISFEDAAAIVTPAITAYKTLNAFTTVNPGQTLIIKGVTGAVGAIAAQLAVAKQATVIGIGAARNADFVDSLGVSQFVAYDQVAIATALADRGDIVMNAAMDGVGTDDDIAMVKPGGTIVSVAHGVPSSNKKFDFINIRPTNTPTDAQALTAIIALMADHKLHMPIDMTLPFTRDGFVAGHQQLDVSHTGRIVISRALKG</sequence>
<reference evidence="3 4" key="1">
    <citation type="journal article" date="2015" name="Genome Announc.">
        <title>Expanding the biotechnology potential of lactobacilli through comparative genomics of 213 strains and associated genera.</title>
        <authorList>
            <person name="Sun Z."/>
            <person name="Harris H.M."/>
            <person name="McCann A."/>
            <person name="Guo C."/>
            <person name="Argimon S."/>
            <person name="Zhang W."/>
            <person name="Yang X."/>
            <person name="Jeffery I.B."/>
            <person name="Cooney J.C."/>
            <person name="Kagawa T.F."/>
            <person name="Liu W."/>
            <person name="Song Y."/>
            <person name="Salvetti E."/>
            <person name="Wrobel A."/>
            <person name="Rasinkangas P."/>
            <person name="Parkhill J."/>
            <person name="Rea M.C."/>
            <person name="O'Sullivan O."/>
            <person name="Ritari J."/>
            <person name="Douillard F.P."/>
            <person name="Paul Ross R."/>
            <person name="Yang R."/>
            <person name="Briner A.E."/>
            <person name="Felis G.E."/>
            <person name="de Vos W.M."/>
            <person name="Barrangou R."/>
            <person name="Klaenhammer T.R."/>
            <person name="Caufield P.W."/>
            <person name="Cui Y."/>
            <person name="Zhang H."/>
            <person name="O'Toole P.W."/>
        </authorList>
    </citation>
    <scope>NUCLEOTIDE SEQUENCE [LARGE SCALE GENOMIC DNA]</scope>
    <source>
        <strain evidence="3 4">DSM 24301</strain>
    </source>
</reference>
<accession>A0A0R2MPF8</accession>
<comment type="caution">
    <text evidence="3">The sequence shown here is derived from an EMBL/GenBank/DDBJ whole genome shotgun (WGS) entry which is preliminary data.</text>
</comment>
<protein>
    <submittedName>
        <fullName evidence="3">Nadph quinone reductase</fullName>
    </submittedName>
</protein>
<dbReference type="AlphaFoldDB" id="A0A0R2MPF8"/>
<feature type="domain" description="Enoyl reductase (ER)" evidence="2">
    <location>
        <begin position="10"/>
        <end position="298"/>
    </location>
</feature>
<dbReference type="Gene3D" id="3.90.180.10">
    <property type="entry name" value="Medium-chain alcohol dehydrogenases, catalytic domain"/>
    <property type="match status" value="1"/>
</dbReference>
<dbReference type="InterPro" id="IPR020843">
    <property type="entry name" value="ER"/>
</dbReference>
<dbReference type="OrthoDB" id="9792162at2"/>
<dbReference type="InterPro" id="IPR013149">
    <property type="entry name" value="ADH-like_C"/>
</dbReference>
<dbReference type="PANTHER" id="PTHR44154:SF1">
    <property type="entry name" value="QUINONE OXIDOREDUCTASE"/>
    <property type="match status" value="1"/>
</dbReference>
<dbReference type="CDD" id="cd05289">
    <property type="entry name" value="MDR_like_2"/>
    <property type="match status" value="1"/>
</dbReference>
<dbReference type="InterPro" id="IPR051603">
    <property type="entry name" value="Zinc-ADH_QOR/CCCR"/>
</dbReference>
<dbReference type="InterPro" id="IPR013154">
    <property type="entry name" value="ADH-like_N"/>
</dbReference>
<dbReference type="SUPFAM" id="SSF50129">
    <property type="entry name" value="GroES-like"/>
    <property type="match status" value="1"/>
</dbReference>
<dbReference type="SUPFAM" id="SSF51735">
    <property type="entry name" value="NAD(P)-binding Rossmann-fold domains"/>
    <property type="match status" value="1"/>
</dbReference>
<dbReference type="InterPro" id="IPR036291">
    <property type="entry name" value="NAD(P)-bd_dom_sf"/>
</dbReference>
<evidence type="ECO:0000259" key="2">
    <source>
        <dbReference type="SMART" id="SM00829"/>
    </source>
</evidence>
<proteinExistence type="predicted"/>
<name>A0A0R2MPF8_9LACO</name>
<dbReference type="GO" id="GO:0016491">
    <property type="term" value="F:oxidoreductase activity"/>
    <property type="evidence" value="ECO:0007669"/>
    <property type="project" value="InterPro"/>
</dbReference>
<dbReference type="STRING" id="1293598.IV56_GL002310"/>
<dbReference type="Pfam" id="PF00107">
    <property type="entry name" value="ADH_zinc_N"/>
    <property type="match status" value="1"/>
</dbReference>
<keyword evidence="4" id="KW-1185">Reference proteome</keyword>
<dbReference type="InterPro" id="IPR011032">
    <property type="entry name" value="GroES-like_sf"/>
</dbReference>
<dbReference type="PANTHER" id="PTHR44154">
    <property type="entry name" value="QUINONE OXIDOREDUCTASE"/>
    <property type="match status" value="1"/>
</dbReference>
<evidence type="ECO:0000313" key="3">
    <source>
        <dbReference type="EMBL" id="KRO15541.1"/>
    </source>
</evidence>
<evidence type="ECO:0000256" key="1">
    <source>
        <dbReference type="ARBA" id="ARBA00022857"/>
    </source>
</evidence>
<dbReference type="EMBL" id="JQCE01000064">
    <property type="protein sequence ID" value="KRO15541.1"/>
    <property type="molecule type" value="Genomic_DNA"/>
</dbReference>
<evidence type="ECO:0000313" key="4">
    <source>
        <dbReference type="Proteomes" id="UP000050969"/>
    </source>
</evidence>
<organism evidence="3 4">
    <name type="scientific">Lacticaseibacillus saniviri JCM 17471 = DSM 24301</name>
    <dbReference type="NCBI Taxonomy" id="1293598"/>
    <lineage>
        <taxon>Bacteria</taxon>
        <taxon>Bacillati</taxon>
        <taxon>Bacillota</taxon>
        <taxon>Bacilli</taxon>
        <taxon>Lactobacillales</taxon>
        <taxon>Lactobacillaceae</taxon>
        <taxon>Lacticaseibacillus</taxon>
    </lineage>
</organism>
<keyword evidence="1" id="KW-0521">NADP</keyword>
<gene>
    <name evidence="3" type="ORF">IV56_GL002310</name>
</gene>
<dbReference type="Gene3D" id="3.40.50.720">
    <property type="entry name" value="NAD(P)-binding Rossmann-like Domain"/>
    <property type="match status" value="1"/>
</dbReference>